<gene>
    <name evidence="2" type="ORF">B1H20_34240</name>
</gene>
<dbReference type="SUPFAM" id="SSF47413">
    <property type="entry name" value="lambda repressor-like DNA-binding domains"/>
    <property type="match status" value="1"/>
</dbReference>
<organism evidence="2 3">
    <name type="scientific">Streptomyces violaceoruber</name>
    <dbReference type="NCBI Taxonomy" id="1935"/>
    <lineage>
        <taxon>Bacteria</taxon>
        <taxon>Bacillati</taxon>
        <taxon>Actinomycetota</taxon>
        <taxon>Actinomycetes</taxon>
        <taxon>Kitasatosporales</taxon>
        <taxon>Streptomycetaceae</taxon>
        <taxon>Streptomyces</taxon>
        <taxon>Streptomyces violaceoruber group</taxon>
    </lineage>
</organism>
<dbReference type="InterPro" id="IPR011990">
    <property type="entry name" value="TPR-like_helical_dom_sf"/>
</dbReference>
<dbReference type="Proteomes" id="UP000192445">
    <property type="component" value="Chromosome"/>
</dbReference>
<dbReference type="PROSITE" id="PS50943">
    <property type="entry name" value="HTH_CROC1"/>
    <property type="match status" value="1"/>
</dbReference>
<sequence>MLRGLKWSPKHVSGASGETSSKAVVVMLEQPGFGRRLRQLRLQQGKTQAELTGPGMSAAYLSRLESGARFPTQRAVDYLAERLGIPVEIFAERTEDDLVDVVATLASRSDGERDAETRDLLVDALARATDVDPTTRWQALALLAQLHASRGEFPEECEVLDTLDVLSGELARPALQVYTRQRVARCARNRGDVELARRAVREALELGERHRVRVPAADLLRSRLLLVSAETELGNVAEATRIVLDILDALPAERGALTAEAYWTAATVSTRQGDSEEARRYLDKAIDALDSREDITLWMRLRLGAASLCLQSLPPRLERAQALLTAVEPVLDFAGPPRHRQEFLFLQAQLAFQSGDSDRAAAFVAEAEEGLQLLTYRDRIRFRTLQEMLAARAGDLHAVARLNELATEVQRTQMLELAAEVWRAAAECAVETLSPTA</sequence>
<evidence type="ECO:0000259" key="1">
    <source>
        <dbReference type="PROSITE" id="PS50943"/>
    </source>
</evidence>
<dbReference type="Pfam" id="PF13181">
    <property type="entry name" value="TPR_8"/>
    <property type="match status" value="1"/>
</dbReference>
<proteinExistence type="predicted"/>
<dbReference type="InterPro" id="IPR010982">
    <property type="entry name" value="Lambda_DNA-bd_dom_sf"/>
</dbReference>
<dbReference type="AlphaFoldDB" id="A0A1V0ULV6"/>
<dbReference type="STRING" id="1935.B1H20_34240"/>
<dbReference type="InterPro" id="IPR001387">
    <property type="entry name" value="Cro/C1-type_HTH"/>
</dbReference>
<dbReference type="Pfam" id="PF13560">
    <property type="entry name" value="HTH_31"/>
    <property type="match status" value="1"/>
</dbReference>
<dbReference type="InterPro" id="IPR019734">
    <property type="entry name" value="TPR_rpt"/>
</dbReference>
<dbReference type="SUPFAM" id="SSF48452">
    <property type="entry name" value="TPR-like"/>
    <property type="match status" value="1"/>
</dbReference>
<dbReference type="KEGG" id="svu:B1H20_34240"/>
<accession>A0A1V0ULV6</accession>
<protein>
    <recommendedName>
        <fullName evidence="1">HTH cro/C1-type domain-containing protein</fullName>
    </recommendedName>
</protein>
<reference evidence="2 3" key="1">
    <citation type="submission" date="2017-03" db="EMBL/GenBank/DDBJ databases">
        <title>Complete Genome Sequence of a natural compounds producer, Streptomyces violaceus S21.</title>
        <authorList>
            <person name="Zhong C."/>
            <person name="Zhao Z."/>
            <person name="Fu J."/>
            <person name="Zong G."/>
            <person name="Qin R."/>
            <person name="Cao G."/>
        </authorList>
    </citation>
    <scope>NUCLEOTIDE SEQUENCE [LARGE SCALE GENOMIC DNA]</scope>
    <source>
        <strain evidence="2 3">S21</strain>
    </source>
</reference>
<evidence type="ECO:0000313" key="2">
    <source>
        <dbReference type="EMBL" id="ARF65928.1"/>
    </source>
</evidence>
<dbReference type="EMBL" id="CP020570">
    <property type="protein sequence ID" value="ARF65928.1"/>
    <property type="molecule type" value="Genomic_DNA"/>
</dbReference>
<dbReference type="SMART" id="SM00530">
    <property type="entry name" value="HTH_XRE"/>
    <property type="match status" value="1"/>
</dbReference>
<dbReference type="Gene3D" id="1.10.260.40">
    <property type="entry name" value="lambda repressor-like DNA-binding domains"/>
    <property type="match status" value="1"/>
</dbReference>
<name>A0A1V0ULV6_STRVN</name>
<dbReference type="CDD" id="cd00093">
    <property type="entry name" value="HTH_XRE"/>
    <property type="match status" value="1"/>
</dbReference>
<dbReference type="GO" id="GO:0003677">
    <property type="term" value="F:DNA binding"/>
    <property type="evidence" value="ECO:0007669"/>
    <property type="project" value="InterPro"/>
</dbReference>
<dbReference type="Gene3D" id="1.25.40.10">
    <property type="entry name" value="Tetratricopeptide repeat domain"/>
    <property type="match status" value="1"/>
</dbReference>
<feature type="domain" description="HTH cro/C1-type" evidence="1">
    <location>
        <begin position="37"/>
        <end position="90"/>
    </location>
</feature>
<evidence type="ECO:0000313" key="3">
    <source>
        <dbReference type="Proteomes" id="UP000192445"/>
    </source>
</evidence>